<name>A0ABR4CCX3_9HELO</name>
<sequence>MSSNIPPHTSVPPTSYRLLSGRGYGRRAEYRIKHCKPPVQRRTALSLETFNTTIAYIAEEFEIFAGGQKEDKKAIQREGNFLEMTKTDENRRRAVESILRGMFIRGRYQAAAFNTIINMLLVFDGATEGATAFWHELQSDWDIIPPHQWRAYTAPLIWLATMIARSFTSLQDVVKTIDRLDILGPHYSGQWCKMFLGGKATIDIPRHWVAWIGVNRADTYEGSGTFACWLPECVDASVLEGTVNEVALKLSESFHEKVAKMEVLYCDYFDINYKRLKTPVRFGKMPKKKDKNLPNAKSKSNTDRGFGKKPRNGDKGLPNINIKSNRIFHSPEQFKQIPKNNNKSLPNVNFKSNPIIHTPGHFGQRPQDNNTGFPNVNIKADRIIHTPGKFGQKPQINDNSLPNININITSNRIIHTPGQFGQKPKNDDKYSTNASSKSKPIILDPEKEAKKPVQKRKRVGSQVPEDVEEPVNKRKRVSSQVAADANEPVNKRKRVNSQVAEDAEEPINKRKRVGSEIVKEAKRPVNKRKRVDSEIAEDAVENEVKNTAAQEHIDNPTPPAKRIKIILRTKKTAGSGS</sequence>
<gene>
    <name evidence="2" type="ORF">VTL71DRAFT_15894</name>
</gene>
<keyword evidence="3" id="KW-1185">Reference proteome</keyword>
<feature type="region of interest" description="Disordered" evidence="1">
    <location>
        <begin position="284"/>
        <end position="375"/>
    </location>
</feature>
<accession>A0ABR4CCX3</accession>
<dbReference type="EMBL" id="JAZHXI010000009">
    <property type="protein sequence ID" value="KAL2067798.1"/>
    <property type="molecule type" value="Genomic_DNA"/>
</dbReference>
<protein>
    <recommendedName>
        <fullName evidence="4">Aminotransferase-like plant mobile domain-containing protein</fullName>
    </recommendedName>
</protein>
<dbReference type="Proteomes" id="UP001595075">
    <property type="component" value="Unassembled WGS sequence"/>
</dbReference>
<organism evidence="2 3">
    <name type="scientific">Oculimacula yallundae</name>
    <dbReference type="NCBI Taxonomy" id="86028"/>
    <lineage>
        <taxon>Eukaryota</taxon>
        <taxon>Fungi</taxon>
        <taxon>Dikarya</taxon>
        <taxon>Ascomycota</taxon>
        <taxon>Pezizomycotina</taxon>
        <taxon>Leotiomycetes</taxon>
        <taxon>Helotiales</taxon>
        <taxon>Ploettnerulaceae</taxon>
        <taxon>Oculimacula</taxon>
    </lineage>
</organism>
<proteinExistence type="predicted"/>
<feature type="region of interest" description="Disordered" evidence="1">
    <location>
        <begin position="415"/>
        <end position="507"/>
    </location>
</feature>
<evidence type="ECO:0000256" key="1">
    <source>
        <dbReference type="SAM" id="MobiDB-lite"/>
    </source>
</evidence>
<feature type="compositionally biased region" description="Basic and acidic residues" evidence="1">
    <location>
        <begin position="300"/>
        <end position="314"/>
    </location>
</feature>
<reference evidence="2 3" key="1">
    <citation type="journal article" date="2024" name="Commun. Biol.">
        <title>Comparative genomic analysis of thermophilic fungi reveals convergent evolutionary adaptations and gene losses.</title>
        <authorList>
            <person name="Steindorff A.S."/>
            <person name="Aguilar-Pontes M.V."/>
            <person name="Robinson A.J."/>
            <person name="Andreopoulos B."/>
            <person name="LaButti K."/>
            <person name="Kuo A."/>
            <person name="Mondo S."/>
            <person name="Riley R."/>
            <person name="Otillar R."/>
            <person name="Haridas S."/>
            <person name="Lipzen A."/>
            <person name="Grimwood J."/>
            <person name="Schmutz J."/>
            <person name="Clum A."/>
            <person name="Reid I.D."/>
            <person name="Moisan M.C."/>
            <person name="Butler G."/>
            <person name="Nguyen T.T.M."/>
            <person name="Dewar K."/>
            <person name="Conant G."/>
            <person name="Drula E."/>
            <person name="Henrissat B."/>
            <person name="Hansel C."/>
            <person name="Singer S."/>
            <person name="Hutchinson M.I."/>
            <person name="de Vries R.P."/>
            <person name="Natvig D.O."/>
            <person name="Powell A.J."/>
            <person name="Tsang A."/>
            <person name="Grigoriev I.V."/>
        </authorList>
    </citation>
    <scope>NUCLEOTIDE SEQUENCE [LARGE SCALE GENOMIC DNA]</scope>
    <source>
        <strain evidence="2 3">CBS 494.80</strain>
    </source>
</reference>
<evidence type="ECO:0000313" key="3">
    <source>
        <dbReference type="Proteomes" id="UP001595075"/>
    </source>
</evidence>
<feature type="compositionally biased region" description="Polar residues" evidence="1">
    <location>
        <begin position="338"/>
        <end position="352"/>
    </location>
</feature>
<evidence type="ECO:0000313" key="2">
    <source>
        <dbReference type="EMBL" id="KAL2067798.1"/>
    </source>
</evidence>
<comment type="caution">
    <text evidence="2">The sequence shown here is derived from an EMBL/GenBank/DDBJ whole genome shotgun (WGS) entry which is preliminary data.</text>
</comment>
<evidence type="ECO:0008006" key="4">
    <source>
        <dbReference type="Google" id="ProtNLM"/>
    </source>
</evidence>